<name>A0A1G9W1H3_9BACI</name>
<dbReference type="PANTHER" id="PTHR35789:SF1">
    <property type="entry name" value="SPORE GERMINATION PROTEIN B3"/>
    <property type="match status" value="1"/>
</dbReference>
<keyword evidence="4" id="KW-0732">Signal</keyword>
<evidence type="ECO:0000259" key="8">
    <source>
        <dbReference type="Pfam" id="PF05504"/>
    </source>
</evidence>
<keyword evidence="7" id="KW-0449">Lipoprotein</keyword>
<protein>
    <submittedName>
        <fullName evidence="10">Germination protein, Ger(X)C family</fullName>
    </submittedName>
</protein>
<reference evidence="11" key="1">
    <citation type="submission" date="2016-10" db="EMBL/GenBank/DDBJ databases">
        <authorList>
            <person name="Varghese N."/>
            <person name="Submissions S."/>
        </authorList>
    </citation>
    <scope>NUCLEOTIDE SEQUENCE [LARGE SCALE GENOMIC DNA]</scope>
    <source>
        <strain evidence="11">CGMCC 1.6199</strain>
    </source>
</reference>
<evidence type="ECO:0000256" key="4">
    <source>
        <dbReference type="ARBA" id="ARBA00022729"/>
    </source>
</evidence>
<evidence type="ECO:0000313" key="10">
    <source>
        <dbReference type="EMBL" id="SDM78340.1"/>
    </source>
</evidence>
<evidence type="ECO:0000256" key="2">
    <source>
        <dbReference type="ARBA" id="ARBA00007886"/>
    </source>
</evidence>
<sequence>MARFKLLPLVLSLLLLTGCWDQRQFKNVKLVLAAGVDAADEGKVESTVVITNVQSSSEGPGAEQTQIVSAAGHSPLDTRTHIDQKISKRFDQSKLHVLLLGEELAKKDIYAYLDMFYRDPKSNLHAQLAVVGGTVKDALSLSVSGEPRISEYITGMLTGERRSTHMPNTNIQLICSELLEPGQDFVLPYLTVNQEESILEYRGLALFSGQSYSGSYLPSEKAVLFLLMKGIRGADAQMTRKVGGDDHPDVNDFITVDVKEIHRKLSFDTHGSLPKVEIKLKMEADVLEYPPNHLQSAKKIKELEKQIEKDLTKEAKEILGQLQEVNSDALGLGRRLQAYHPKAWKKLNWNEVYADIEINPSITFEIQSHGITN</sequence>
<keyword evidence="3" id="KW-0309">Germination</keyword>
<dbReference type="InterPro" id="IPR038501">
    <property type="entry name" value="Spore_GerAC_C_sf"/>
</dbReference>
<dbReference type="PANTHER" id="PTHR35789">
    <property type="entry name" value="SPORE GERMINATION PROTEIN B3"/>
    <property type="match status" value="1"/>
</dbReference>
<evidence type="ECO:0000256" key="7">
    <source>
        <dbReference type="ARBA" id="ARBA00023288"/>
    </source>
</evidence>
<keyword evidence="6" id="KW-0564">Palmitate</keyword>
<feature type="domain" description="Spore germination protein N-terminal" evidence="9">
    <location>
        <begin position="21"/>
        <end position="192"/>
    </location>
</feature>
<keyword evidence="11" id="KW-1185">Reference proteome</keyword>
<comment type="subcellular location">
    <subcellularLocation>
        <location evidence="1">Membrane</location>
        <topology evidence="1">Lipid-anchor</topology>
    </subcellularLocation>
</comment>
<dbReference type="InterPro" id="IPR008844">
    <property type="entry name" value="Spore_GerAC-like"/>
</dbReference>
<dbReference type="Gene3D" id="3.30.300.210">
    <property type="entry name" value="Nutrient germinant receptor protein C, domain 3"/>
    <property type="match status" value="1"/>
</dbReference>
<dbReference type="PROSITE" id="PS51257">
    <property type="entry name" value="PROKAR_LIPOPROTEIN"/>
    <property type="match status" value="1"/>
</dbReference>
<evidence type="ECO:0000256" key="1">
    <source>
        <dbReference type="ARBA" id="ARBA00004635"/>
    </source>
</evidence>
<feature type="domain" description="Spore germination GerAC-like C-terminal" evidence="8">
    <location>
        <begin position="203"/>
        <end position="370"/>
    </location>
</feature>
<evidence type="ECO:0000256" key="5">
    <source>
        <dbReference type="ARBA" id="ARBA00023136"/>
    </source>
</evidence>
<dbReference type="NCBIfam" id="TIGR02887">
    <property type="entry name" value="spore_ger_x_C"/>
    <property type="match status" value="1"/>
</dbReference>
<dbReference type="Pfam" id="PF25198">
    <property type="entry name" value="Spore_GerAC_N"/>
    <property type="match status" value="1"/>
</dbReference>
<organism evidence="10 11">
    <name type="scientific">Sediminibacillus halophilus</name>
    <dbReference type="NCBI Taxonomy" id="482461"/>
    <lineage>
        <taxon>Bacteria</taxon>
        <taxon>Bacillati</taxon>
        <taxon>Bacillota</taxon>
        <taxon>Bacilli</taxon>
        <taxon>Bacillales</taxon>
        <taxon>Bacillaceae</taxon>
        <taxon>Sediminibacillus</taxon>
    </lineage>
</organism>
<dbReference type="STRING" id="482461.SAMN05216244_3391"/>
<dbReference type="OrthoDB" id="2370124at2"/>
<dbReference type="InterPro" id="IPR046953">
    <property type="entry name" value="Spore_GerAC-like_C"/>
</dbReference>
<accession>A0A1G9W1H3</accession>
<dbReference type="AlphaFoldDB" id="A0A1G9W1H3"/>
<dbReference type="EMBL" id="FNHF01000005">
    <property type="protein sequence ID" value="SDM78340.1"/>
    <property type="molecule type" value="Genomic_DNA"/>
</dbReference>
<evidence type="ECO:0000313" key="11">
    <source>
        <dbReference type="Proteomes" id="UP000182347"/>
    </source>
</evidence>
<dbReference type="GO" id="GO:0016020">
    <property type="term" value="C:membrane"/>
    <property type="evidence" value="ECO:0007669"/>
    <property type="project" value="UniProtKB-SubCell"/>
</dbReference>
<evidence type="ECO:0000259" key="9">
    <source>
        <dbReference type="Pfam" id="PF25198"/>
    </source>
</evidence>
<dbReference type="Pfam" id="PF05504">
    <property type="entry name" value="Spore_GerAC"/>
    <property type="match status" value="1"/>
</dbReference>
<proteinExistence type="inferred from homology"/>
<dbReference type="Proteomes" id="UP000182347">
    <property type="component" value="Unassembled WGS sequence"/>
</dbReference>
<evidence type="ECO:0000256" key="3">
    <source>
        <dbReference type="ARBA" id="ARBA00022544"/>
    </source>
</evidence>
<comment type="similarity">
    <text evidence="2">Belongs to the GerABKC lipoprotein family.</text>
</comment>
<evidence type="ECO:0000256" key="6">
    <source>
        <dbReference type="ARBA" id="ARBA00023139"/>
    </source>
</evidence>
<gene>
    <name evidence="10" type="ORF">SAMN05216244_3391</name>
</gene>
<dbReference type="InterPro" id="IPR057336">
    <property type="entry name" value="GerAC_N"/>
</dbReference>
<dbReference type="RefSeq" id="WP_074600446.1">
    <property type="nucleotide sequence ID" value="NZ_FNHF01000005.1"/>
</dbReference>
<keyword evidence="5" id="KW-0472">Membrane</keyword>
<dbReference type="GO" id="GO:0009847">
    <property type="term" value="P:spore germination"/>
    <property type="evidence" value="ECO:0007669"/>
    <property type="project" value="InterPro"/>
</dbReference>